<feature type="compositionally biased region" description="Basic and acidic residues" evidence="1">
    <location>
        <begin position="320"/>
        <end position="352"/>
    </location>
</feature>
<feature type="compositionally biased region" description="Basic and acidic residues" evidence="1">
    <location>
        <begin position="267"/>
        <end position="284"/>
    </location>
</feature>
<gene>
    <name evidence="2" type="ORF">C1SCF055_LOCUS4064</name>
</gene>
<keyword evidence="4" id="KW-1185">Reference proteome</keyword>
<dbReference type="EMBL" id="CAMXCT030000224">
    <property type="protein sequence ID" value="CAL4763097.1"/>
    <property type="molecule type" value="Genomic_DNA"/>
</dbReference>
<sequence>MQAPHEFWAARQWQKSFDAVGCNGPGQVHKALQHLMGAGEWLKSMCEDDGFIAARRKVLRLRAGLSDKDYKVPKFRFIILEGPRAVISERVVSDHNYELNLSYLASFANNLPRRKELEDTGQPVGANRPGHERTETLKAVIRQKLEEKMPGENPDEAETLPMPDTVSPPSASPQQVSPFIESQWRLGRGNSTSNLGDWDWLETAEANTAPETDMTDEDEHDETPEEECLTEDDMVEPLELETLYQDNETLQILSDDECVMSPSKPRPPMESKDDAMEPKLENNKQNDGQEQNRYKEQNEQTEQKSKTDSVPKSLNGKSVDSLEKLQPEKVVDFKPNKNDENKADPPQEETKPSVDACAQQELEEARVAEEVEDEVKSDEGDRKSLGELPEKKEKLWKEVDESLEVLEKDEEHHEKEFLKAQLALRQMQKEADGEYEDPDRQYLEDDEEPRKKGSTADIAGEVEPAVAVEDADNNTGDKTETEPQEEKEPDQQEPDRKGVSAGSDEKPVAPADVENNEGNDKQDEKAKAKHALEIKQAQARCENLVMLKAAVDDPDLRFPPVGLLDQKSWTMVPPEDVKSECRIQVLLETQLHLVDFIAQNAESYDQYRVWILDLDMVDAFAGAAALHGFLKILTQVLRIRITVRWIILGLIAAARGVYFVTEQPRSSLMPLIAYFRQGGPGMKGSAEYPRRFARQMLLEQWKCHTT</sequence>
<dbReference type="AlphaFoldDB" id="A0A9P1FIG3"/>
<dbReference type="EMBL" id="CAMXCT010000224">
    <property type="protein sequence ID" value="CAI3975785.1"/>
    <property type="molecule type" value="Genomic_DNA"/>
</dbReference>
<name>A0A9P1FIG3_9DINO</name>
<evidence type="ECO:0000313" key="3">
    <source>
        <dbReference type="EMBL" id="CAL4763097.1"/>
    </source>
</evidence>
<feature type="compositionally biased region" description="Basic and acidic residues" evidence="1">
    <location>
        <begin position="377"/>
        <end position="392"/>
    </location>
</feature>
<comment type="caution">
    <text evidence="2">The sequence shown here is derived from an EMBL/GenBank/DDBJ whole genome shotgun (WGS) entry which is preliminary data.</text>
</comment>
<proteinExistence type="predicted"/>
<accession>A0A9P1FIG3</accession>
<dbReference type="Proteomes" id="UP001152797">
    <property type="component" value="Unassembled WGS sequence"/>
</dbReference>
<feature type="compositionally biased region" description="Basic and acidic residues" evidence="1">
    <location>
        <begin position="518"/>
        <end position="529"/>
    </location>
</feature>
<feature type="compositionally biased region" description="Basic and acidic residues" evidence="1">
    <location>
        <begin position="290"/>
        <end position="309"/>
    </location>
</feature>
<reference evidence="2" key="1">
    <citation type="submission" date="2022-10" db="EMBL/GenBank/DDBJ databases">
        <authorList>
            <person name="Chen Y."/>
            <person name="Dougan E. K."/>
            <person name="Chan C."/>
            <person name="Rhodes N."/>
            <person name="Thang M."/>
        </authorList>
    </citation>
    <scope>NUCLEOTIDE SEQUENCE</scope>
</reference>
<feature type="region of interest" description="Disordered" evidence="1">
    <location>
        <begin position="208"/>
        <end position="392"/>
    </location>
</feature>
<feature type="region of interest" description="Disordered" evidence="1">
    <location>
        <begin position="146"/>
        <end position="176"/>
    </location>
</feature>
<evidence type="ECO:0000256" key="1">
    <source>
        <dbReference type="SAM" id="MobiDB-lite"/>
    </source>
</evidence>
<reference evidence="3 4" key="2">
    <citation type="submission" date="2024-05" db="EMBL/GenBank/DDBJ databases">
        <authorList>
            <person name="Chen Y."/>
            <person name="Shah S."/>
            <person name="Dougan E. K."/>
            <person name="Thang M."/>
            <person name="Chan C."/>
        </authorList>
    </citation>
    <scope>NUCLEOTIDE SEQUENCE [LARGE SCALE GENOMIC DNA]</scope>
</reference>
<organism evidence="2">
    <name type="scientific">Cladocopium goreaui</name>
    <dbReference type="NCBI Taxonomy" id="2562237"/>
    <lineage>
        <taxon>Eukaryota</taxon>
        <taxon>Sar</taxon>
        <taxon>Alveolata</taxon>
        <taxon>Dinophyceae</taxon>
        <taxon>Suessiales</taxon>
        <taxon>Symbiodiniaceae</taxon>
        <taxon>Cladocopium</taxon>
    </lineage>
</organism>
<protein>
    <submittedName>
        <fullName evidence="2">Uncharacterized protein</fullName>
    </submittedName>
</protein>
<dbReference type="EMBL" id="CAMXCT020000224">
    <property type="protein sequence ID" value="CAL1129160.1"/>
    <property type="molecule type" value="Genomic_DNA"/>
</dbReference>
<feature type="compositionally biased region" description="Basic and acidic residues" evidence="1">
    <location>
        <begin position="427"/>
        <end position="451"/>
    </location>
</feature>
<feature type="compositionally biased region" description="Basic and acidic residues" evidence="1">
    <location>
        <begin position="475"/>
        <end position="507"/>
    </location>
</feature>
<feature type="compositionally biased region" description="Acidic residues" evidence="1">
    <location>
        <begin position="213"/>
        <end position="239"/>
    </location>
</feature>
<evidence type="ECO:0000313" key="4">
    <source>
        <dbReference type="Proteomes" id="UP001152797"/>
    </source>
</evidence>
<feature type="compositionally biased region" description="Low complexity" evidence="1">
    <location>
        <begin position="167"/>
        <end position="176"/>
    </location>
</feature>
<evidence type="ECO:0000313" key="2">
    <source>
        <dbReference type="EMBL" id="CAI3975785.1"/>
    </source>
</evidence>
<feature type="region of interest" description="Disordered" evidence="1">
    <location>
        <begin position="426"/>
        <end position="529"/>
    </location>
</feature>